<dbReference type="OrthoDB" id="722566at2759"/>
<reference evidence="4" key="1">
    <citation type="submission" date="2020-12" db="EMBL/GenBank/DDBJ databases">
        <title>Metabolic potential, ecology and presence of endohyphal bacteria is reflected in genomic diversity of Mucoromycotina.</title>
        <authorList>
            <person name="Muszewska A."/>
            <person name="Okrasinska A."/>
            <person name="Steczkiewicz K."/>
            <person name="Drgas O."/>
            <person name="Orlowska M."/>
            <person name="Perlinska-Lenart U."/>
            <person name="Aleksandrzak-Piekarczyk T."/>
            <person name="Szatraj K."/>
            <person name="Zielenkiewicz U."/>
            <person name="Pilsyk S."/>
            <person name="Malc E."/>
            <person name="Mieczkowski P."/>
            <person name="Kruszewska J.S."/>
            <person name="Biernat P."/>
            <person name="Pawlowska J."/>
        </authorList>
    </citation>
    <scope>NUCLEOTIDE SEQUENCE</scope>
    <source>
        <strain evidence="4">WA0000051536</strain>
    </source>
</reference>
<gene>
    <name evidence="4" type="ORF">INT44_007513</name>
</gene>
<dbReference type="EMBL" id="JAEPRA010000013">
    <property type="protein sequence ID" value="KAG2176849.1"/>
    <property type="molecule type" value="Genomic_DNA"/>
</dbReference>
<dbReference type="AlphaFoldDB" id="A0A8H7PMD0"/>
<sequence>MHLVQLPTEVLTETLLYLDDASLTTLALCNKRLSQICSSEILWKKLSASFGISDREQPATFSYKALYQKLLTQYAWLLGLWQSNHTYHGSLLLVSFDANTASIQGTLVRAQEQTPGQVNVWSLDHGVVIIDPQFHQYRQDLFRISLDPEGNVLVQLLQQGFQSIHWENNVNIVECLFDNHDGCPYLWSSVRTAMRHNTDRIIEPPSTPRKQSTRAFTFSFPEESEIGSPNNSQLPTQSTSSARKLFHWMGTSNAWLHDLPQFCKLPSSLTQIPNAIEPSHLNVNLLKQMPSFHEEKYDGFPEGLFRSYYGSHGLEYLIIRHDKKNHKLFCHKVTGDLNIPRSEISWLVPDTTQQSRICIEEEFASALAYDALGHVAYQGFSGERMIPAERKF</sequence>
<dbReference type="GO" id="GO:0031146">
    <property type="term" value="P:SCF-dependent proteasomal ubiquitin-dependent protein catabolic process"/>
    <property type="evidence" value="ECO:0007669"/>
    <property type="project" value="TreeGrafter"/>
</dbReference>
<dbReference type="InterPro" id="IPR045048">
    <property type="entry name" value="FBXO31/39"/>
</dbReference>
<comment type="pathway">
    <text evidence="1">Protein modification; protein ubiquitination.</text>
</comment>
<evidence type="ECO:0000259" key="3">
    <source>
        <dbReference type="PROSITE" id="PS50181"/>
    </source>
</evidence>
<organism evidence="4 5">
    <name type="scientific">Umbelopsis vinacea</name>
    <dbReference type="NCBI Taxonomy" id="44442"/>
    <lineage>
        <taxon>Eukaryota</taxon>
        <taxon>Fungi</taxon>
        <taxon>Fungi incertae sedis</taxon>
        <taxon>Mucoromycota</taxon>
        <taxon>Mucoromycotina</taxon>
        <taxon>Umbelopsidomycetes</taxon>
        <taxon>Umbelopsidales</taxon>
        <taxon>Umbelopsidaceae</taxon>
        <taxon>Umbelopsis</taxon>
    </lineage>
</organism>
<proteinExistence type="predicted"/>
<dbReference type="SUPFAM" id="SSF81383">
    <property type="entry name" value="F-box domain"/>
    <property type="match status" value="1"/>
</dbReference>
<dbReference type="Pfam" id="PF12937">
    <property type="entry name" value="F-box-like"/>
    <property type="match status" value="1"/>
</dbReference>
<keyword evidence="2" id="KW-0833">Ubl conjugation pathway</keyword>
<dbReference type="InterPro" id="IPR001810">
    <property type="entry name" value="F-box_dom"/>
</dbReference>
<dbReference type="PROSITE" id="PS50181">
    <property type="entry name" value="FBOX"/>
    <property type="match status" value="1"/>
</dbReference>
<name>A0A8H7PMD0_9FUNG</name>
<dbReference type="GO" id="GO:0016567">
    <property type="term" value="P:protein ubiquitination"/>
    <property type="evidence" value="ECO:0007669"/>
    <property type="project" value="UniProtKB-UniPathway"/>
</dbReference>
<evidence type="ECO:0000313" key="5">
    <source>
        <dbReference type="Proteomes" id="UP000612746"/>
    </source>
</evidence>
<dbReference type="PANTHER" id="PTHR10706:SF130">
    <property type="entry name" value="F-BOX ONLY PROTEIN 31"/>
    <property type="match status" value="1"/>
</dbReference>
<feature type="domain" description="F-box" evidence="3">
    <location>
        <begin position="1"/>
        <end position="46"/>
    </location>
</feature>
<dbReference type="Gene3D" id="1.20.1280.50">
    <property type="match status" value="1"/>
</dbReference>
<evidence type="ECO:0000256" key="2">
    <source>
        <dbReference type="ARBA" id="ARBA00022786"/>
    </source>
</evidence>
<dbReference type="Proteomes" id="UP000612746">
    <property type="component" value="Unassembled WGS sequence"/>
</dbReference>
<evidence type="ECO:0000313" key="4">
    <source>
        <dbReference type="EMBL" id="KAG2176849.1"/>
    </source>
</evidence>
<dbReference type="UniPathway" id="UPA00143"/>
<dbReference type="Pfam" id="PF12014">
    <property type="entry name" value="Cyclin_D1_bind"/>
    <property type="match status" value="1"/>
</dbReference>
<accession>A0A8H7PMD0</accession>
<comment type="caution">
    <text evidence="4">The sequence shown here is derived from an EMBL/GenBank/DDBJ whole genome shotgun (WGS) entry which is preliminary data.</text>
</comment>
<protein>
    <recommendedName>
        <fullName evidence="3">F-box domain-containing protein</fullName>
    </recommendedName>
</protein>
<dbReference type="PANTHER" id="PTHR10706">
    <property type="entry name" value="F-BOX FAMILY PROTEIN"/>
    <property type="match status" value="1"/>
</dbReference>
<evidence type="ECO:0000256" key="1">
    <source>
        <dbReference type="ARBA" id="ARBA00004906"/>
    </source>
</evidence>
<dbReference type="GO" id="GO:0019005">
    <property type="term" value="C:SCF ubiquitin ligase complex"/>
    <property type="evidence" value="ECO:0007669"/>
    <property type="project" value="TreeGrafter"/>
</dbReference>
<keyword evidence="5" id="KW-1185">Reference proteome</keyword>
<dbReference type="InterPro" id="IPR036047">
    <property type="entry name" value="F-box-like_dom_sf"/>
</dbReference>